<dbReference type="EC" id="1.2.1.-" evidence="7"/>
<sequence length="501" mass="52051">MTGRVPGNPPARQYIDGELGGSRGGASYPILNPATGQEIGRAPDGTAADVDAAVAAARRAFDETAWPTDLALRIRVLRQFHRALLDNADELRALTVAEAGAPAFFVTGPQFDTPVESLEWTIDLAEGYAWETDLGVGTTMGIRSRRTVRREPVGVVAAITPWNFPNQINLAKIGPALAAGNTVVLKPAPDTPWLAAELGRLFAEHTDVPPGVFNVVTPRDNGVAALLTTDPRVDLVSFTGSTGTGRAIAAAAAPTLKRVFLELGGKSAAIVLDDADLASAVGATAFAASVHAGQGCAITTRLLVPRARYDEAVEIAAATMGSLGAKDPLDPGTICGPVISAAQRDRVKGYLDLAAEEGGRFATGGGLAKQEGELAGGFWIEPTVIAGLDNTARVAQEEIFGPVLTVIAHDGDDDAVRIANESPYGLSGSVDSGDPRRAKAVAARLRTGTVGVNGGMWFGADAPFGGYKQSGIGREMGVAGFEEYLEIKTVAEPARPQGEQR</sequence>
<dbReference type="PANTHER" id="PTHR42804">
    <property type="entry name" value="ALDEHYDE DEHYDROGENASE"/>
    <property type="match status" value="1"/>
</dbReference>
<evidence type="ECO:0000256" key="4">
    <source>
        <dbReference type="RuleBase" id="RU003345"/>
    </source>
</evidence>
<feature type="region of interest" description="Disordered" evidence="5">
    <location>
        <begin position="1"/>
        <end position="21"/>
    </location>
</feature>
<evidence type="ECO:0000313" key="8">
    <source>
        <dbReference type="Proteomes" id="UP001596972"/>
    </source>
</evidence>
<dbReference type="InterPro" id="IPR016161">
    <property type="entry name" value="Ald_DH/histidinol_DH"/>
</dbReference>
<keyword evidence="8" id="KW-1185">Reference proteome</keyword>
<dbReference type="Gene3D" id="3.40.605.10">
    <property type="entry name" value="Aldehyde Dehydrogenase, Chain A, domain 1"/>
    <property type="match status" value="1"/>
</dbReference>
<dbReference type="InterPro" id="IPR016163">
    <property type="entry name" value="Ald_DH_C"/>
</dbReference>
<dbReference type="InterPro" id="IPR029510">
    <property type="entry name" value="Ald_DH_CS_GLU"/>
</dbReference>
<organism evidence="7 8">
    <name type="scientific">Actinomadura sediminis</name>
    <dbReference type="NCBI Taxonomy" id="1038904"/>
    <lineage>
        <taxon>Bacteria</taxon>
        <taxon>Bacillati</taxon>
        <taxon>Actinomycetota</taxon>
        <taxon>Actinomycetes</taxon>
        <taxon>Streptosporangiales</taxon>
        <taxon>Thermomonosporaceae</taxon>
        <taxon>Actinomadura</taxon>
    </lineage>
</organism>
<evidence type="ECO:0000256" key="1">
    <source>
        <dbReference type="ARBA" id="ARBA00009986"/>
    </source>
</evidence>
<dbReference type="PROSITE" id="PS00687">
    <property type="entry name" value="ALDEHYDE_DEHYDR_GLU"/>
    <property type="match status" value="1"/>
</dbReference>
<accession>A0ABW3EW57</accession>
<evidence type="ECO:0000256" key="3">
    <source>
        <dbReference type="PROSITE-ProRule" id="PRU10007"/>
    </source>
</evidence>
<dbReference type="RefSeq" id="WP_378301290.1">
    <property type="nucleotide sequence ID" value="NZ_JBHTJA010000045.1"/>
</dbReference>
<dbReference type="SUPFAM" id="SSF53720">
    <property type="entry name" value="ALDH-like"/>
    <property type="match status" value="1"/>
</dbReference>
<dbReference type="GO" id="GO:0016491">
    <property type="term" value="F:oxidoreductase activity"/>
    <property type="evidence" value="ECO:0007669"/>
    <property type="project" value="UniProtKB-KW"/>
</dbReference>
<reference evidence="8" key="1">
    <citation type="journal article" date="2019" name="Int. J. Syst. Evol. Microbiol.">
        <title>The Global Catalogue of Microorganisms (GCM) 10K type strain sequencing project: providing services to taxonomists for standard genome sequencing and annotation.</title>
        <authorList>
            <consortium name="The Broad Institute Genomics Platform"/>
            <consortium name="The Broad Institute Genome Sequencing Center for Infectious Disease"/>
            <person name="Wu L."/>
            <person name="Ma J."/>
        </authorList>
    </citation>
    <scope>NUCLEOTIDE SEQUENCE [LARGE SCALE GENOMIC DNA]</scope>
    <source>
        <strain evidence="8">JCM 31202</strain>
    </source>
</reference>
<dbReference type="CDD" id="cd07089">
    <property type="entry name" value="ALDH_CddD-AldA-like"/>
    <property type="match status" value="1"/>
</dbReference>
<dbReference type="Proteomes" id="UP001596972">
    <property type="component" value="Unassembled WGS sequence"/>
</dbReference>
<protein>
    <submittedName>
        <fullName evidence="7">Aldehyde dehydrogenase</fullName>
        <ecNumber evidence="7">1.2.1.-</ecNumber>
    </submittedName>
</protein>
<keyword evidence="2 4" id="KW-0560">Oxidoreductase</keyword>
<evidence type="ECO:0000259" key="6">
    <source>
        <dbReference type="Pfam" id="PF00171"/>
    </source>
</evidence>
<dbReference type="InterPro" id="IPR016162">
    <property type="entry name" value="Ald_DH_N"/>
</dbReference>
<dbReference type="InterPro" id="IPR015590">
    <property type="entry name" value="Aldehyde_DH_dom"/>
</dbReference>
<dbReference type="PANTHER" id="PTHR42804:SF1">
    <property type="entry name" value="ALDEHYDE DEHYDROGENASE-RELATED"/>
    <property type="match status" value="1"/>
</dbReference>
<gene>
    <name evidence="7" type="ORF">ACFQ11_21435</name>
</gene>
<dbReference type="EMBL" id="JBHTJA010000045">
    <property type="protein sequence ID" value="MFD0902971.1"/>
    <property type="molecule type" value="Genomic_DNA"/>
</dbReference>
<comment type="caution">
    <text evidence="7">The sequence shown here is derived from an EMBL/GenBank/DDBJ whole genome shotgun (WGS) entry which is preliminary data.</text>
</comment>
<evidence type="ECO:0000256" key="2">
    <source>
        <dbReference type="ARBA" id="ARBA00023002"/>
    </source>
</evidence>
<feature type="domain" description="Aldehyde dehydrogenase" evidence="6">
    <location>
        <begin position="27"/>
        <end position="490"/>
    </location>
</feature>
<dbReference type="Gene3D" id="3.40.309.10">
    <property type="entry name" value="Aldehyde Dehydrogenase, Chain A, domain 2"/>
    <property type="match status" value="1"/>
</dbReference>
<evidence type="ECO:0000313" key="7">
    <source>
        <dbReference type="EMBL" id="MFD0902971.1"/>
    </source>
</evidence>
<name>A0ABW3EW57_9ACTN</name>
<feature type="active site" evidence="3">
    <location>
        <position position="262"/>
    </location>
</feature>
<dbReference type="InterPro" id="IPR026460">
    <property type="entry name" value="Aldehyde_dehydrogenase_Rv0768"/>
</dbReference>
<proteinExistence type="inferred from homology"/>
<comment type="similarity">
    <text evidence="1 4">Belongs to the aldehyde dehydrogenase family.</text>
</comment>
<evidence type="ECO:0000256" key="5">
    <source>
        <dbReference type="SAM" id="MobiDB-lite"/>
    </source>
</evidence>
<dbReference type="NCBIfam" id="TIGR04284">
    <property type="entry name" value="aldehy_Rv0768"/>
    <property type="match status" value="1"/>
</dbReference>
<dbReference type="Pfam" id="PF00171">
    <property type="entry name" value="Aldedh"/>
    <property type="match status" value="1"/>
</dbReference>